<protein>
    <submittedName>
        <fullName evidence="2">Flp family type IVb pilin</fullName>
    </submittedName>
</protein>
<sequence>MNFLREEEGQGMAEYALVLGVIAVGVVAVLATFSGEIINVFNDVIAGFTTEPDTGTP</sequence>
<dbReference type="Proteomes" id="UP000297975">
    <property type="component" value="Unassembled WGS sequence"/>
</dbReference>
<reference evidence="2 3" key="1">
    <citation type="submission" date="2019-03" db="EMBL/GenBank/DDBJ databases">
        <authorList>
            <person name="He R.-H."/>
        </authorList>
    </citation>
    <scope>NUCLEOTIDE SEQUENCE [LARGE SCALE GENOMIC DNA]</scope>
    <source>
        <strain evidence="3">SH 714</strain>
    </source>
</reference>
<keyword evidence="3" id="KW-1185">Reference proteome</keyword>
<comment type="caution">
    <text evidence="2">The sequence shown here is derived from an EMBL/GenBank/DDBJ whole genome shotgun (WGS) entry which is preliminary data.</text>
</comment>
<proteinExistence type="predicted"/>
<evidence type="ECO:0000256" key="1">
    <source>
        <dbReference type="SAM" id="Phobius"/>
    </source>
</evidence>
<name>A0A4Y8IIX9_9BACI</name>
<keyword evidence="1" id="KW-0812">Transmembrane</keyword>
<organism evidence="2 3">
    <name type="scientific">Filobacillus milosensis</name>
    <dbReference type="NCBI Taxonomy" id="94137"/>
    <lineage>
        <taxon>Bacteria</taxon>
        <taxon>Bacillati</taxon>
        <taxon>Bacillota</taxon>
        <taxon>Bacilli</taxon>
        <taxon>Bacillales</taxon>
        <taxon>Bacillaceae</taxon>
        <taxon>Filobacillus</taxon>
    </lineage>
</organism>
<evidence type="ECO:0000313" key="3">
    <source>
        <dbReference type="Proteomes" id="UP000297975"/>
    </source>
</evidence>
<keyword evidence="1" id="KW-1133">Transmembrane helix</keyword>
<keyword evidence="1" id="KW-0472">Membrane</keyword>
<evidence type="ECO:0000313" key="2">
    <source>
        <dbReference type="EMBL" id="TFB19642.1"/>
    </source>
</evidence>
<dbReference type="Pfam" id="PF04964">
    <property type="entry name" value="Flp_Fap"/>
    <property type="match status" value="1"/>
</dbReference>
<dbReference type="InterPro" id="IPR007047">
    <property type="entry name" value="Flp_Fap"/>
</dbReference>
<dbReference type="EMBL" id="SOPW01000010">
    <property type="protein sequence ID" value="TFB19642.1"/>
    <property type="molecule type" value="Genomic_DNA"/>
</dbReference>
<accession>A0A4Y8IIX9</accession>
<gene>
    <name evidence="2" type="ORF">E3U55_10685</name>
</gene>
<feature type="transmembrane region" description="Helical" evidence="1">
    <location>
        <begin position="12"/>
        <end position="33"/>
    </location>
</feature>
<dbReference type="AlphaFoldDB" id="A0A4Y8IIX9"/>